<dbReference type="AlphaFoldDB" id="A0A6A4FTT8"/>
<keyword evidence="4" id="KW-1185">Reference proteome</keyword>
<reference evidence="2 4" key="1">
    <citation type="submission" date="2018-08" db="EMBL/GenBank/DDBJ databases">
        <title>Genomic investigation of the strawberry pathogen Phytophthora fragariae indicates pathogenicity is determined by transcriptional variation in three key races.</title>
        <authorList>
            <person name="Adams T.M."/>
            <person name="Armitage A.D."/>
            <person name="Sobczyk M.K."/>
            <person name="Bates H.J."/>
            <person name="Dunwell J.M."/>
            <person name="Nellist C.F."/>
            <person name="Harrison R.J."/>
        </authorList>
    </citation>
    <scope>NUCLEOTIDE SEQUENCE [LARGE SCALE GENOMIC DNA]</scope>
    <source>
        <strain evidence="1 3">SCRP249</strain>
        <strain evidence="2 4">SCRP333</strain>
    </source>
</reference>
<dbReference type="InterPro" id="IPR029058">
    <property type="entry name" value="AB_hydrolase_fold"/>
</dbReference>
<dbReference type="EMBL" id="QXFV01000200">
    <property type="protein sequence ID" value="KAE9045969.1"/>
    <property type="molecule type" value="Genomic_DNA"/>
</dbReference>
<organism evidence="2 4">
    <name type="scientific">Phytophthora rubi</name>
    <dbReference type="NCBI Taxonomy" id="129364"/>
    <lineage>
        <taxon>Eukaryota</taxon>
        <taxon>Sar</taxon>
        <taxon>Stramenopiles</taxon>
        <taxon>Oomycota</taxon>
        <taxon>Peronosporomycetes</taxon>
        <taxon>Peronosporales</taxon>
        <taxon>Peronosporaceae</taxon>
        <taxon>Phytophthora</taxon>
    </lineage>
</organism>
<dbReference type="Proteomes" id="UP000429607">
    <property type="component" value="Unassembled WGS sequence"/>
</dbReference>
<comment type="caution">
    <text evidence="2">The sequence shown here is derived from an EMBL/GenBank/DDBJ whole genome shotgun (WGS) entry which is preliminary data.</text>
</comment>
<dbReference type="Proteomes" id="UP000434957">
    <property type="component" value="Unassembled WGS sequence"/>
</dbReference>
<evidence type="ECO:0000313" key="4">
    <source>
        <dbReference type="Proteomes" id="UP000434957"/>
    </source>
</evidence>
<evidence type="ECO:0000313" key="1">
    <source>
        <dbReference type="EMBL" id="KAE9045969.1"/>
    </source>
</evidence>
<dbReference type="EMBL" id="QXFT01000195">
    <property type="protein sequence ID" value="KAE9351339.1"/>
    <property type="molecule type" value="Genomic_DNA"/>
</dbReference>
<evidence type="ECO:0008006" key="5">
    <source>
        <dbReference type="Google" id="ProtNLM"/>
    </source>
</evidence>
<proteinExistence type="predicted"/>
<evidence type="ECO:0000313" key="3">
    <source>
        <dbReference type="Proteomes" id="UP000429607"/>
    </source>
</evidence>
<dbReference type="Gene3D" id="3.40.50.1820">
    <property type="entry name" value="alpha/beta hydrolase"/>
    <property type="match status" value="1"/>
</dbReference>
<dbReference type="SUPFAM" id="SSF53474">
    <property type="entry name" value="alpha/beta-Hydrolases"/>
    <property type="match status" value="1"/>
</dbReference>
<name>A0A6A4FTT8_9STRA</name>
<gene>
    <name evidence="1" type="ORF">PR001_g4761</name>
    <name evidence="2" type="ORF">PR003_g4943</name>
</gene>
<evidence type="ECO:0000313" key="2">
    <source>
        <dbReference type="EMBL" id="KAE9351339.1"/>
    </source>
</evidence>
<accession>A0A6A4FTT8</accession>
<sequence length="142" mass="15699">MVVNLMWTGNPVVTALIPPFIKMIYTKLLGFPSDALPGHYIAGIVRAGTTDFGVIRKQVDMLRSLKLPSLVAWSQNDEFMEEEIPRELARLCHPGPRLAFAGGGHNVQKTRAEQVAGALTRWIEDVLTEDTEGEQQSTQSLP</sequence>
<protein>
    <recommendedName>
        <fullName evidence="5">AB hydrolase-1 domain-containing protein</fullName>
    </recommendedName>
</protein>